<feature type="signal peptide" evidence="3">
    <location>
        <begin position="1"/>
        <end position="18"/>
    </location>
</feature>
<dbReference type="Proteomes" id="UP001610335">
    <property type="component" value="Unassembled WGS sequence"/>
</dbReference>
<evidence type="ECO:0000256" key="2">
    <source>
        <dbReference type="SAM" id="MobiDB-lite"/>
    </source>
</evidence>
<evidence type="ECO:0000256" key="3">
    <source>
        <dbReference type="SAM" id="SignalP"/>
    </source>
</evidence>
<keyword evidence="5" id="KW-1185">Reference proteome</keyword>
<evidence type="ECO:0000313" key="4">
    <source>
        <dbReference type="EMBL" id="KAL2817743.1"/>
    </source>
</evidence>
<gene>
    <name evidence="4" type="ORF">BDW59DRAFT_182043</name>
</gene>
<feature type="region of interest" description="Disordered" evidence="2">
    <location>
        <begin position="191"/>
        <end position="223"/>
    </location>
</feature>
<feature type="chain" id="PRO_5047326065" evidence="3">
    <location>
        <begin position="19"/>
        <end position="528"/>
    </location>
</feature>
<dbReference type="EMBL" id="JBFXLS010000089">
    <property type="protein sequence ID" value="KAL2817743.1"/>
    <property type="molecule type" value="Genomic_DNA"/>
</dbReference>
<protein>
    <submittedName>
        <fullName evidence="4">Uncharacterized protein</fullName>
    </submittedName>
</protein>
<feature type="compositionally biased region" description="Acidic residues" evidence="2">
    <location>
        <begin position="194"/>
        <end position="203"/>
    </location>
</feature>
<reference evidence="4 5" key="1">
    <citation type="submission" date="2024-07" db="EMBL/GenBank/DDBJ databases">
        <title>Section-level genome sequencing and comparative genomics of Aspergillus sections Usti and Cavernicolus.</title>
        <authorList>
            <consortium name="Lawrence Berkeley National Laboratory"/>
            <person name="Nybo J.L."/>
            <person name="Vesth T.C."/>
            <person name="Theobald S."/>
            <person name="Frisvad J.C."/>
            <person name="Larsen T.O."/>
            <person name="Kjaerboelling I."/>
            <person name="Rothschild-Mancinelli K."/>
            <person name="Lyhne E.K."/>
            <person name="Kogle M.E."/>
            <person name="Barry K."/>
            <person name="Clum A."/>
            <person name="Na H."/>
            <person name="Ledsgaard L."/>
            <person name="Lin J."/>
            <person name="Lipzen A."/>
            <person name="Kuo A."/>
            <person name="Riley R."/>
            <person name="Mondo S."/>
            <person name="LaButti K."/>
            <person name="Haridas S."/>
            <person name="Pangalinan J."/>
            <person name="Salamov A.A."/>
            <person name="Simmons B.A."/>
            <person name="Magnuson J.K."/>
            <person name="Chen J."/>
            <person name="Drula E."/>
            <person name="Henrissat B."/>
            <person name="Wiebenga A."/>
            <person name="Lubbers R.J."/>
            <person name="Gomes A.C."/>
            <person name="Makela M.R."/>
            <person name="Stajich J."/>
            <person name="Grigoriev I.V."/>
            <person name="Mortensen U.H."/>
            <person name="De vries R.P."/>
            <person name="Baker S.E."/>
            <person name="Andersen M.R."/>
        </authorList>
    </citation>
    <scope>NUCLEOTIDE SEQUENCE [LARGE SCALE GENOMIC DNA]</scope>
    <source>
        <strain evidence="4 5">CBS 600.67</strain>
    </source>
</reference>
<keyword evidence="3" id="KW-0732">Signal</keyword>
<feature type="coiled-coil region" evidence="1">
    <location>
        <begin position="459"/>
        <end position="486"/>
    </location>
</feature>
<comment type="caution">
    <text evidence="4">The sequence shown here is derived from an EMBL/GenBank/DDBJ whole genome shotgun (WGS) entry which is preliminary data.</text>
</comment>
<accession>A0ABR4HQH9</accession>
<proteinExistence type="predicted"/>
<keyword evidence="1" id="KW-0175">Coiled coil</keyword>
<name>A0ABR4HQH9_9EURO</name>
<evidence type="ECO:0000313" key="5">
    <source>
        <dbReference type="Proteomes" id="UP001610335"/>
    </source>
</evidence>
<evidence type="ECO:0000256" key="1">
    <source>
        <dbReference type="SAM" id="Coils"/>
    </source>
</evidence>
<sequence>MAILSSTILSGLSILAVGLLMQSWLRHQPQPNTITSISPAQKTQLHEIAALMLEIYQTLAEMRYLNPESIHQGPHNLSSLHPLYTAQNIDPEIVYLYSILPYYIGSPPLDGETDFFHGGTFADFREEEDIEQSRDPFYAGPDGVDFDAGNGPYMQSWMTPLSRLGNHGSVILYDARVHQIWIIDQEGWVSTDPGLDEEEEDDDGGVKEEAGVQRMNRNSFEHIPSRPAGDVLRDINRWFRELEVLPGVGEYSGPEWDDEELDLRGLYREYGWLGEFDGEGFEVGKTRAYCSGQARYKAEEPLRAVEALRGWRMSFDRDIERCRGDIAKGGSVDEEWVARFELWKMERVYKCISVQSEEKEAIAAGLCPGGICIKEDELVVWEAEVLRQEARSKRDSISRYREWAEDSEQGGRGWEIATRAAEKEADIYRKAYEAASADAERMCPGKNFESVSGRQALDEEEMETSIRKLKDKILNLDREVQEATEWAGQLPDEAVQARAMVEQEIHGFRSRLEFERGVLTRMSGHVVQ</sequence>
<organism evidence="4 5">
    <name type="scientific">Aspergillus cavernicola</name>
    <dbReference type="NCBI Taxonomy" id="176166"/>
    <lineage>
        <taxon>Eukaryota</taxon>
        <taxon>Fungi</taxon>
        <taxon>Dikarya</taxon>
        <taxon>Ascomycota</taxon>
        <taxon>Pezizomycotina</taxon>
        <taxon>Eurotiomycetes</taxon>
        <taxon>Eurotiomycetidae</taxon>
        <taxon>Eurotiales</taxon>
        <taxon>Aspergillaceae</taxon>
        <taxon>Aspergillus</taxon>
        <taxon>Aspergillus subgen. Nidulantes</taxon>
    </lineage>
</organism>